<sequence length="67" mass="7155">MLAPRAAEMDCGPVSALLGTINCTELPEDVCADINNQVDARQYAFVTMEVAVSSNLRALIEDSARIA</sequence>
<gene>
    <name evidence="1" type="ORF">LYSCAS_27710</name>
</gene>
<name>A0ABM7Q8I5_9GAMM</name>
<protein>
    <submittedName>
        <fullName evidence="1">Uncharacterized protein</fullName>
    </submittedName>
</protein>
<dbReference type="EMBL" id="AP024545">
    <property type="protein sequence ID" value="BCT93747.1"/>
    <property type="molecule type" value="Genomic_DNA"/>
</dbReference>
<reference evidence="1 2" key="1">
    <citation type="submission" date="2021-03" db="EMBL/GenBank/DDBJ databases">
        <title>Complete Genome Sequences of Two Lysobacter Strains Isolated from Sea Water (Lysobacter caseinilyticus) and Soil (Lysobacter helvus) in South Korea.</title>
        <authorList>
            <person name="Watanabe Y."/>
            <person name="Arakawa K."/>
        </authorList>
    </citation>
    <scope>NUCLEOTIDE SEQUENCE [LARGE SCALE GENOMIC DNA]</scope>
    <source>
        <strain evidence="1 2">KVB24</strain>
    </source>
</reference>
<organism evidence="1 2">
    <name type="scientific">Noviluteimonas caseinilytica</name>
    <dbReference type="NCBI Taxonomy" id="2675101"/>
    <lineage>
        <taxon>Bacteria</taxon>
        <taxon>Pseudomonadati</taxon>
        <taxon>Pseudomonadota</taxon>
        <taxon>Gammaproteobacteria</taxon>
        <taxon>Lysobacterales</taxon>
        <taxon>Lysobacteraceae</taxon>
        <taxon>Noviluteimonas</taxon>
    </lineage>
</organism>
<evidence type="ECO:0000313" key="2">
    <source>
        <dbReference type="Proteomes" id="UP000681317"/>
    </source>
</evidence>
<evidence type="ECO:0000313" key="1">
    <source>
        <dbReference type="EMBL" id="BCT93747.1"/>
    </source>
</evidence>
<dbReference type="Proteomes" id="UP000681317">
    <property type="component" value="Chromosome"/>
</dbReference>
<accession>A0ABM7Q8I5</accession>
<proteinExistence type="predicted"/>
<keyword evidence="2" id="KW-1185">Reference proteome</keyword>